<dbReference type="Proteomes" id="UP000535838">
    <property type="component" value="Unassembled WGS sequence"/>
</dbReference>
<dbReference type="Gene3D" id="1.10.10.10">
    <property type="entry name" value="Winged helix-like DNA-binding domain superfamily/Winged helix DNA-binding domain"/>
    <property type="match status" value="1"/>
</dbReference>
<dbReference type="GO" id="GO:0042732">
    <property type="term" value="P:D-xylose metabolic process"/>
    <property type="evidence" value="ECO:0007669"/>
    <property type="project" value="UniProtKB-KW"/>
</dbReference>
<accession>A0A841T144</accession>
<dbReference type="InterPro" id="IPR036390">
    <property type="entry name" value="WH_DNA-bd_sf"/>
</dbReference>
<dbReference type="Pfam" id="PF12802">
    <property type="entry name" value="MarR_2"/>
    <property type="match status" value="1"/>
</dbReference>
<keyword evidence="3" id="KW-0119">Carbohydrate metabolism</keyword>
<comment type="caution">
    <text evidence="5">The sequence shown here is derived from an EMBL/GenBank/DDBJ whole genome shotgun (WGS) entry which is preliminary data.</text>
</comment>
<dbReference type="SUPFAM" id="SSF53067">
    <property type="entry name" value="Actin-like ATPase domain"/>
    <property type="match status" value="1"/>
</dbReference>
<dbReference type="InterPro" id="IPR043129">
    <property type="entry name" value="ATPase_NBD"/>
</dbReference>
<dbReference type="EMBL" id="JACJVQ010000021">
    <property type="protein sequence ID" value="MBB6637262.1"/>
    <property type="molecule type" value="Genomic_DNA"/>
</dbReference>
<keyword evidence="6" id="KW-1185">Reference proteome</keyword>
<dbReference type="RefSeq" id="WP_185122477.1">
    <property type="nucleotide sequence ID" value="NZ_JACJVQ010000021.1"/>
</dbReference>
<sequence>MPGLKGNQQLLKEINSAAILSVLHRHGMLSRTELAAMTKLSATTVSSLVEELLAARMVEEVGERPASGAGRRAIALRINRRGGYVVGLSLSNERLAYSMMDLRGGRLAGFRSGIGTGNEEIARMIREAILHCEDKARELEAGEMKGIGISAPGIVDEAGETLTYSVHLKLSELRLRSMLEERYPGIPIRILNDSNAAAFAEYYDGAGKGKNHLLYLYFGGGVGSGLILNGQIFGGYKGGAGEIGHIPLIRGGKLCSCGKRGCIETELASPVVLEEGKKEARSLGLPVPESAEEVVARYEASGGTGEFRELFERLAPLAAQTIAIAVNLISPEVVALAGWPNGSSLFMRRIGEELERAPFAVPLSNDRLLLASHGEEGPLHGAAALMLKQIFGMPRLN</sequence>
<dbReference type="GO" id="GO:0003700">
    <property type="term" value="F:DNA-binding transcription factor activity"/>
    <property type="evidence" value="ECO:0007669"/>
    <property type="project" value="InterPro"/>
</dbReference>
<evidence type="ECO:0000256" key="3">
    <source>
        <dbReference type="ARBA" id="ARBA00022629"/>
    </source>
</evidence>
<gene>
    <name evidence="5" type="ORF">H7B67_24305</name>
</gene>
<organism evidence="5 6">
    <name type="scientific">Cohnella thailandensis</name>
    <dbReference type="NCBI Taxonomy" id="557557"/>
    <lineage>
        <taxon>Bacteria</taxon>
        <taxon>Bacillati</taxon>
        <taxon>Bacillota</taxon>
        <taxon>Bacilli</taxon>
        <taxon>Bacillales</taxon>
        <taxon>Paenibacillaceae</taxon>
        <taxon>Cohnella</taxon>
    </lineage>
</organism>
<dbReference type="InterPro" id="IPR036388">
    <property type="entry name" value="WH-like_DNA-bd_sf"/>
</dbReference>
<dbReference type="InterPro" id="IPR000835">
    <property type="entry name" value="HTH_MarR-typ"/>
</dbReference>
<evidence type="ECO:0000256" key="1">
    <source>
        <dbReference type="ARBA" id="ARBA00002486"/>
    </source>
</evidence>
<reference evidence="5 6" key="1">
    <citation type="submission" date="2020-08" db="EMBL/GenBank/DDBJ databases">
        <title>Cohnella phylogeny.</title>
        <authorList>
            <person name="Dunlap C."/>
        </authorList>
    </citation>
    <scope>NUCLEOTIDE SEQUENCE [LARGE SCALE GENOMIC DNA]</scope>
    <source>
        <strain evidence="5 6">DSM 25241</strain>
    </source>
</reference>
<evidence type="ECO:0000259" key="4">
    <source>
        <dbReference type="Pfam" id="PF12802"/>
    </source>
</evidence>
<comment type="similarity">
    <text evidence="2">Belongs to the ROK (NagC/XylR) family.</text>
</comment>
<feature type="domain" description="HTH marR-type" evidence="4">
    <location>
        <begin position="17"/>
        <end position="61"/>
    </location>
</feature>
<proteinExistence type="inferred from homology"/>
<dbReference type="Pfam" id="PF00480">
    <property type="entry name" value="ROK"/>
    <property type="match status" value="1"/>
</dbReference>
<dbReference type="Gene3D" id="3.30.420.40">
    <property type="match status" value="2"/>
</dbReference>
<protein>
    <submittedName>
        <fullName evidence="5">ROK family transcriptional regulator</fullName>
    </submittedName>
</protein>
<dbReference type="PANTHER" id="PTHR18964">
    <property type="entry name" value="ROK (REPRESSOR, ORF, KINASE) FAMILY"/>
    <property type="match status" value="1"/>
</dbReference>
<dbReference type="InterPro" id="IPR000600">
    <property type="entry name" value="ROK"/>
</dbReference>
<dbReference type="SUPFAM" id="SSF46785">
    <property type="entry name" value="Winged helix' DNA-binding domain"/>
    <property type="match status" value="1"/>
</dbReference>
<evidence type="ECO:0000256" key="2">
    <source>
        <dbReference type="ARBA" id="ARBA00006479"/>
    </source>
</evidence>
<name>A0A841T144_9BACL</name>
<evidence type="ECO:0000313" key="6">
    <source>
        <dbReference type="Proteomes" id="UP000535838"/>
    </source>
</evidence>
<comment type="function">
    <text evidence="1">Transcriptional repressor of xylose-utilizing enzymes.</text>
</comment>
<keyword evidence="3" id="KW-0859">Xylose metabolism</keyword>
<dbReference type="AlphaFoldDB" id="A0A841T144"/>
<evidence type="ECO:0000313" key="5">
    <source>
        <dbReference type="EMBL" id="MBB6637262.1"/>
    </source>
</evidence>
<dbReference type="PANTHER" id="PTHR18964:SF149">
    <property type="entry name" value="BIFUNCTIONAL UDP-N-ACETYLGLUCOSAMINE 2-EPIMERASE_N-ACETYLMANNOSAMINE KINASE"/>
    <property type="match status" value="1"/>
</dbReference>